<dbReference type="Gene3D" id="3.90.226.10">
    <property type="entry name" value="2-enoyl-CoA Hydratase, Chain A, domain 1"/>
    <property type="match status" value="1"/>
</dbReference>
<dbReference type="SUPFAM" id="SSF52096">
    <property type="entry name" value="ClpP/crotonase"/>
    <property type="match status" value="1"/>
</dbReference>
<protein>
    <submittedName>
        <fullName evidence="3">Enoyl-CoA hydratase</fullName>
    </submittedName>
</protein>
<proteinExistence type="inferred from homology"/>
<dbReference type="Proteomes" id="UP000190460">
    <property type="component" value="Unassembled WGS sequence"/>
</dbReference>
<reference evidence="3 4" key="1">
    <citation type="submission" date="2017-02" db="EMBL/GenBank/DDBJ databases">
        <authorList>
            <person name="Peterson S.W."/>
        </authorList>
    </citation>
    <scope>NUCLEOTIDE SEQUENCE [LARGE SCALE GENOMIC DNA]</scope>
    <source>
        <strain evidence="3 4">ATCC 49788</strain>
    </source>
</reference>
<dbReference type="EMBL" id="FUYB01000001">
    <property type="protein sequence ID" value="SKA68559.1"/>
    <property type="molecule type" value="Genomic_DNA"/>
</dbReference>
<dbReference type="RefSeq" id="WP_078920812.1">
    <property type="nucleotide sequence ID" value="NZ_FUYB01000001.1"/>
</dbReference>
<dbReference type="FunFam" id="3.90.226.10:FF:000009">
    <property type="entry name" value="Carnitinyl-CoA dehydratase"/>
    <property type="match status" value="1"/>
</dbReference>
<evidence type="ECO:0000256" key="1">
    <source>
        <dbReference type="ARBA" id="ARBA00005254"/>
    </source>
</evidence>
<dbReference type="OrthoDB" id="9802362at2"/>
<gene>
    <name evidence="3" type="ORF">SAMN02745130_00311</name>
</gene>
<dbReference type="PANTHER" id="PTHR11941">
    <property type="entry name" value="ENOYL-COA HYDRATASE-RELATED"/>
    <property type="match status" value="1"/>
</dbReference>
<dbReference type="FunFam" id="1.10.12.10:FF:000001">
    <property type="entry name" value="Probable enoyl-CoA hydratase, mitochondrial"/>
    <property type="match status" value="1"/>
</dbReference>
<dbReference type="Pfam" id="PF00378">
    <property type="entry name" value="ECH_1"/>
    <property type="match status" value="1"/>
</dbReference>
<keyword evidence="4" id="KW-1185">Reference proteome</keyword>
<dbReference type="InterPro" id="IPR001753">
    <property type="entry name" value="Enoyl-CoA_hydra/iso"/>
</dbReference>
<sequence>MEFETILLTTIESGIYCLTINRPAQFNALNAQTLAEIHSAAEYLKTQADARVLLLTGSGQKAFAAGADIKEMQSKTAIEGQAFGRKGMQAFRSLELLPIPVIAVVQGFALGGGCELAMSCDWIIASEQAQFGQPEVALGVTPGFGGTQRLSRLIGRSKALELLVSGRRIDAATALAWGLVNHVYPADQLMNEALKIAREIAAQAPLAVQMCKQLVIRGQDLELTTACLLEEQAFGLSFSTTDQKEGMAAFVEKRKAVFRGF</sequence>
<dbReference type="STRING" id="92487.SAMN02745130_00311"/>
<accession>A0A1T4VUG5</accession>
<comment type="similarity">
    <text evidence="1">Belongs to the enoyl-CoA hydratase/isomerase family.</text>
</comment>
<keyword evidence="2" id="KW-0456">Lyase</keyword>
<name>A0A1T4VUG5_9GAMM</name>
<dbReference type="PANTHER" id="PTHR11941:SF54">
    <property type="entry name" value="ENOYL-COA HYDRATASE, MITOCHONDRIAL"/>
    <property type="match status" value="1"/>
</dbReference>
<dbReference type="InterPro" id="IPR014748">
    <property type="entry name" value="Enoyl-CoA_hydra_C"/>
</dbReference>
<dbReference type="AlphaFoldDB" id="A0A1T4VUG5"/>
<dbReference type="CDD" id="cd06558">
    <property type="entry name" value="crotonase-like"/>
    <property type="match status" value="1"/>
</dbReference>
<evidence type="ECO:0000313" key="4">
    <source>
        <dbReference type="Proteomes" id="UP000190460"/>
    </source>
</evidence>
<dbReference type="GO" id="GO:0016836">
    <property type="term" value="F:hydro-lyase activity"/>
    <property type="evidence" value="ECO:0007669"/>
    <property type="project" value="UniProtKB-ARBA"/>
</dbReference>
<organism evidence="3 4">
    <name type="scientific">Thiothrix eikelboomii</name>
    <dbReference type="NCBI Taxonomy" id="92487"/>
    <lineage>
        <taxon>Bacteria</taxon>
        <taxon>Pseudomonadati</taxon>
        <taxon>Pseudomonadota</taxon>
        <taxon>Gammaproteobacteria</taxon>
        <taxon>Thiotrichales</taxon>
        <taxon>Thiotrichaceae</taxon>
        <taxon>Thiothrix</taxon>
    </lineage>
</organism>
<evidence type="ECO:0000313" key="3">
    <source>
        <dbReference type="EMBL" id="SKA68559.1"/>
    </source>
</evidence>
<dbReference type="GO" id="GO:0006635">
    <property type="term" value="P:fatty acid beta-oxidation"/>
    <property type="evidence" value="ECO:0007669"/>
    <property type="project" value="TreeGrafter"/>
</dbReference>
<evidence type="ECO:0000256" key="2">
    <source>
        <dbReference type="ARBA" id="ARBA00023239"/>
    </source>
</evidence>
<dbReference type="InterPro" id="IPR029045">
    <property type="entry name" value="ClpP/crotonase-like_dom_sf"/>
</dbReference>
<dbReference type="Gene3D" id="1.10.12.10">
    <property type="entry name" value="Lyase 2-enoyl-coa Hydratase, Chain A, domain 2"/>
    <property type="match status" value="1"/>
</dbReference>